<dbReference type="NCBIfam" id="TIGR02833">
    <property type="entry name" value="spore_III_AB"/>
    <property type="match status" value="1"/>
</dbReference>
<dbReference type="Pfam" id="PF09548">
    <property type="entry name" value="Spore_III_AB"/>
    <property type="match status" value="1"/>
</dbReference>
<proteinExistence type="predicted"/>
<evidence type="ECO:0000313" key="3">
    <source>
        <dbReference type="Proteomes" id="UP001589609"/>
    </source>
</evidence>
<dbReference type="RefSeq" id="WP_129727179.1">
    <property type="nucleotide sequence ID" value="NZ_JAPCYI010000001.1"/>
</dbReference>
<keyword evidence="1" id="KW-0812">Transmembrane</keyword>
<feature type="transmembrane region" description="Helical" evidence="1">
    <location>
        <begin position="6"/>
        <end position="25"/>
    </location>
</feature>
<dbReference type="PIRSF" id="PIRSF021435">
    <property type="entry name" value="SpoIIIAB"/>
    <property type="match status" value="1"/>
</dbReference>
<protein>
    <submittedName>
        <fullName evidence="2">Stage III sporulation protein SpoIIIAB</fullName>
    </submittedName>
</protein>
<dbReference type="InterPro" id="IPR014198">
    <property type="entry name" value="Spore_III_AB"/>
</dbReference>
<sequence>MIKIIGAVFIVAATTWIGFEFANKLRERPRQLRLMRAALQSLEAEIMYGHTPLAEAAERLAKQIPKPLCFLFEGFSQQLEQGEKTVREAWLSSLEHVWKRAAMKRAEYEILQQFGETLGQHDRESQQKHIRLCLTHLEREEGEAKESQLRSEKMIRSLGVLSGLLIVILLL</sequence>
<keyword evidence="3" id="KW-1185">Reference proteome</keyword>
<evidence type="ECO:0000313" key="2">
    <source>
        <dbReference type="EMBL" id="MFB9761895.1"/>
    </source>
</evidence>
<dbReference type="EMBL" id="JBHMAF010000196">
    <property type="protein sequence ID" value="MFB9761895.1"/>
    <property type="molecule type" value="Genomic_DNA"/>
</dbReference>
<keyword evidence="1" id="KW-1133">Transmembrane helix</keyword>
<comment type="caution">
    <text evidence="2">The sequence shown here is derived from an EMBL/GenBank/DDBJ whole genome shotgun (WGS) entry which is preliminary data.</text>
</comment>
<dbReference type="Proteomes" id="UP001589609">
    <property type="component" value="Unassembled WGS sequence"/>
</dbReference>
<gene>
    <name evidence="2" type="primary">spoIIIAB</name>
    <name evidence="2" type="ORF">ACFFMS_27075</name>
</gene>
<keyword evidence="1" id="KW-0472">Membrane</keyword>
<name>A0ABV5WMN2_9BACI</name>
<evidence type="ECO:0000256" key="1">
    <source>
        <dbReference type="SAM" id="Phobius"/>
    </source>
</evidence>
<reference evidence="2 3" key="1">
    <citation type="submission" date="2024-09" db="EMBL/GenBank/DDBJ databases">
        <authorList>
            <person name="Sun Q."/>
            <person name="Mori K."/>
        </authorList>
    </citation>
    <scope>NUCLEOTIDE SEQUENCE [LARGE SCALE GENOMIC DNA]</scope>
    <source>
        <strain evidence="2 3">JCM 11201</strain>
    </source>
</reference>
<organism evidence="2 3">
    <name type="scientific">Ectobacillus funiculus</name>
    <dbReference type="NCBI Taxonomy" id="137993"/>
    <lineage>
        <taxon>Bacteria</taxon>
        <taxon>Bacillati</taxon>
        <taxon>Bacillota</taxon>
        <taxon>Bacilli</taxon>
        <taxon>Bacillales</taxon>
        <taxon>Bacillaceae</taxon>
        <taxon>Ectobacillus</taxon>
    </lineage>
</organism>
<accession>A0ABV5WMN2</accession>